<accession>A0AAD4GAC9</accession>
<feature type="region of interest" description="Disordered" evidence="2">
    <location>
        <begin position="177"/>
        <end position="244"/>
    </location>
</feature>
<dbReference type="GO" id="GO:0015031">
    <property type="term" value="P:protein transport"/>
    <property type="evidence" value="ECO:0007669"/>
    <property type="project" value="InterPro"/>
</dbReference>
<evidence type="ECO:0000313" key="4">
    <source>
        <dbReference type="Proteomes" id="UP001194468"/>
    </source>
</evidence>
<dbReference type="AlphaFoldDB" id="A0AAD4GAC9"/>
<comment type="caution">
    <text evidence="3">The sequence shown here is derived from an EMBL/GenBank/DDBJ whole genome shotgun (WGS) entry which is preliminary data.</text>
</comment>
<gene>
    <name evidence="3" type="ORF">L210DRAFT_3763510</name>
</gene>
<name>A0AAD4GAC9_BOLED</name>
<dbReference type="InterPro" id="IPR042277">
    <property type="entry name" value="IST1-like"/>
</dbReference>
<dbReference type="PANTHER" id="PTHR12161:SF5">
    <property type="entry name" value="IST1 HOMOLOG"/>
    <property type="match status" value="1"/>
</dbReference>
<dbReference type="PANTHER" id="PTHR12161">
    <property type="entry name" value="IST1 FAMILY MEMBER"/>
    <property type="match status" value="1"/>
</dbReference>
<dbReference type="Pfam" id="PF03398">
    <property type="entry name" value="Ist1"/>
    <property type="match status" value="1"/>
</dbReference>
<proteinExistence type="inferred from homology"/>
<dbReference type="FunFam" id="1.20.1260.60:FF:000002">
    <property type="entry name" value="Vacuolar protein sorting-associated protein IST1"/>
    <property type="match status" value="1"/>
</dbReference>
<dbReference type="Gene3D" id="1.20.1260.60">
    <property type="entry name" value="Vacuolar protein sorting-associated protein Ist1"/>
    <property type="match status" value="1"/>
</dbReference>
<comment type="similarity">
    <text evidence="1">Belongs to the IST1 family.</text>
</comment>
<reference evidence="3" key="2">
    <citation type="journal article" date="2020" name="Nat. Commun.">
        <title>Large-scale genome sequencing of mycorrhizal fungi provides insights into the early evolution of symbiotic traits.</title>
        <authorList>
            <person name="Miyauchi S."/>
            <person name="Kiss E."/>
            <person name="Kuo A."/>
            <person name="Drula E."/>
            <person name="Kohler A."/>
            <person name="Sanchez-Garcia M."/>
            <person name="Morin E."/>
            <person name="Andreopoulos B."/>
            <person name="Barry K.W."/>
            <person name="Bonito G."/>
            <person name="Buee M."/>
            <person name="Carver A."/>
            <person name="Chen C."/>
            <person name="Cichocki N."/>
            <person name="Clum A."/>
            <person name="Culley D."/>
            <person name="Crous P.W."/>
            <person name="Fauchery L."/>
            <person name="Girlanda M."/>
            <person name="Hayes R.D."/>
            <person name="Keri Z."/>
            <person name="LaButti K."/>
            <person name="Lipzen A."/>
            <person name="Lombard V."/>
            <person name="Magnuson J."/>
            <person name="Maillard F."/>
            <person name="Murat C."/>
            <person name="Nolan M."/>
            <person name="Ohm R.A."/>
            <person name="Pangilinan J."/>
            <person name="Pereira M.F."/>
            <person name="Perotto S."/>
            <person name="Peter M."/>
            <person name="Pfister S."/>
            <person name="Riley R."/>
            <person name="Sitrit Y."/>
            <person name="Stielow J.B."/>
            <person name="Szollosi G."/>
            <person name="Zifcakova L."/>
            <person name="Stursova M."/>
            <person name="Spatafora J.W."/>
            <person name="Tedersoo L."/>
            <person name="Vaario L.M."/>
            <person name="Yamada A."/>
            <person name="Yan M."/>
            <person name="Wang P."/>
            <person name="Xu J."/>
            <person name="Bruns T."/>
            <person name="Baldrian P."/>
            <person name="Vilgalys R."/>
            <person name="Dunand C."/>
            <person name="Henrissat B."/>
            <person name="Grigoriev I.V."/>
            <person name="Hibbett D."/>
            <person name="Nagy L.G."/>
            <person name="Martin F.M."/>
        </authorList>
    </citation>
    <scope>NUCLEOTIDE SEQUENCE</scope>
    <source>
        <strain evidence="3">BED1</strain>
    </source>
</reference>
<reference evidence="3" key="1">
    <citation type="submission" date="2019-10" db="EMBL/GenBank/DDBJ databases">
        <authorList>
            <consortium name="DOE Joint Genome Institute"/>
            <person name="Kuo A."/>
            <person name="Miyauchi S."/>
            <person name="Kiss E."/>
            <person name="Drula E."/>
            <person name="Kohler A."/>
            <person name="Sanchez-Garcia M."/>
            <person name="Andreopoulos B."/>
            <person name="Barry K.W."/>
            <person name="Bonito G."/>
            <person name="Buee M."/>
            <person name="Carver A."/>
            <person name="Chen C."/>
            <person name="Cichocki N."/>
            <person name="Clum A."/>
            <person name="Culley D."/>
            <person name="Crous P.W."/>
            <person name="Fauchery L."/>
            <person name="Girlanda M."/>
            <person name="Hayes R."/>
            <person name="Keri Z."/>
            <person name="LaButti K."/>
            <person name="Lipzen A."/>
            <person name="Lombard V."/>
            <person name="Magnuson J."/>
            <person name="Maillard F."/>
            <person name="Morin E."/>
            <person name="Murat C."/>
            <person name="Nolan M."/>
            <person name="Ohm R."/>
            <person name="Pangilinan J."/>
            <person name="Pereira M."/>
            <person name="Perotto S."/>
            <person name="Peter M."/>
            <person name="Riley R."/>
            <person name="Sitrit Y."/>
            <person name="Stielow B."/>
            <person name="Szollosi G."/>
            <person name="Zifcakova L."/>
            <person name="Stursova M."/>
            <person name="Spatafora J.W."/>
            <person name="Tedersoo L."/>
            <person name="Vaario L.-M."/>
            <person name="Yamada A."/>
            <person name="Yan M."/>
            <person name="Wang P."/>
            <person name="Xu J."/>
            <person name="Bruns T."/>
            <person name="Baldrian P."/>
            <person name="Vilgalys R."/>
            <person name="Henrissat B."/>
            <person name="Grigoriev I.V."/>
            <person name="Hibbett D."/>
            <person name="Nagy L.G."/>
            <person name="Martin F.M."/>
        </authorList>
    </citation>
    <scope>NUCLEOTIDE SEQUENCE</scope>
    <source>
        <strain evidence="3">BED1</strain>
    </source>
</reference>
<organism evidence="3 4">
    <name type="scientific">Boletus edulis BED1</name>
    <dbReference type="NCBI Taxonomy" id="1328754"/>
    <lineage>
        <taxon>Eukaryota</taxon>
        <taxon>Fungi</taxon>
        <taxon>Dikarya</taxon>
        <taxon>Basidiomycota</taxon>
        <taxon>Agaricomycotina</taxon>
        <taxon>Agaricomycetes</taxon>
        <taxon>Agaricomycetidae</taxon>
        <taxon>Boletales</taxon>
        <taxon>Boletineae</taxon>
        <taxon>Boletaceae</taxon>
        <taxon>Boletoideae</taxon>
        <taxon>Boletus</taxon>
    </lineage>
</organism>
<evidence type="ECO:0000256" key="1">
    <source>
        <dbReference type="ARBA" id="ARBA00005536"/>
    </source>
</evidence>
<evidence type="ECO:0000313" key="3">
    <source>
        <dbReference type="EMBL" id="KAF8433516.1"/>
    </source>
</evidence>
<sequence>MPAPTWSSAKAKVQLKLSVQRLRTVQQKREALAKSSRRDIALSLEKGKIESARIKVEAVINEDINLELLELLELYCELLIARFGLLDQNTREPDQGIKEGVCAIIYAAQRIEVKELHVFREILVQKYGREFSTAVMENRGDCVSDRVLKKLLVETPSAQLVDGYLTEISKAYGVKWSSSAKDEPAKPDQTQIPEEAPDSLPSYSEEGPSIAKLPDLPPTEEEDKATRQTTSTTAPKDNPGDDFEALARRFQELKKH</sequence>
<dbReference type="EMBL" id="WHUW01000033">
    <property type="protein sequence ID" value="KAF8433516.1"/>
    <property type="molecule type" value="Genomic_DNA"/>
</dbReference>
<keyword evidence="4" id="KW-1185">Reference proteome</keyword>
<protein>
    <submittedName>
        <fullName evidence="3">DUF292-domain-containing protein</fullName>
    </submittedName>
</protein>
<evidence type="ECO:0000256" key="2">
    <source>
        <dbReference type="SAM" id="MobiDB-lite"/>
    </source>
</evidence>
<dbReference type="InterPro" id="IPR005061">
    <property type="entry name" value="Ist1"/>
</dbReference>
<dbReference type="Proteomes" id="UP001194468">
    <property type="component" value="Unassembled WGS sequence"/>
</dbReference>